<reference evidence="2 3" key="1">
    <citation type="submission" date="2014-04" db="EMBL/GenBank/DDBJ databases">
        <authorList>
            <consortium name="DOE Joint Genome Institute"/>
            <person name="Kuo A."/>
            <person name="Kohler A."/>
            <person name="Jargeat P."/>
            <person name="Nagy L.G."/>
            <person name="Floudas D."/>
            <person name="Copeland A."/>
            <person name="Barry K.W."/>
            <person name="Cichocki N."/>
            <person name="Veneault-Fourrey C."/>
            <person name="LaButti K."/>
            <person name="Lindquist E.A."/>
            <person name="Lipzen A."/>
            <person name="Lundell T."/>
            <person name="Morin E."/>
            <person name="Murat C."/>
            <person name="Sun H."/>
            <person name="Tunlid A."/>
            <person name="Henrissat B."/>
            <person name="Grigoriev I.V."/>
            <person name="Hibbett D.S."/>
            <person name="Martin F."/>
            <person name="Nordberg H.P."/>
            <person name="Cantor M.N."/>
            <person name="Hua S.X."/>
        </authorList>
    </citation>
    <scope>NUCLEOTIDE SEQUENCE [LARGE SCALE GENOMIC DNA]</scope>
    <source>
        <strain evidence="2 3">Ve08.2h10</strain>
    </source>
</reference>
<organism evidence="2 3">
    <name type="scientific">Paxillus rubicundulus Ve08.2h10</name>
    <dbReference type="NCBI Taxonomy" id="930991"/>
    <lineage>
        <taxon>Eukaryota</taxon>
        <taxon>Fungi</taxon>
        <taxon>Dikarya</taxon>
        <taxon>Basidiomycota</taxon>
        <taxon>Agaricomycotina</taxon>
        <taxon>Agaricomycetes</taxon>
        <taxon>Agaricomycetidae</taxon>
        <taxon>Boletales</taxon>
        <taxon>Paxilineae</taxon>
        <taxon>Paxillaceae</taxon>
        <taxon>Paxillus</taxon>
    </lineage>
</organism>
<dbReference type="Proteomes" id="UP000054538">
    <property type="component" value="Unassembled WGS sequence"/>
</dbReference>
<reference evidence="3" key="2">
    <citation type="submission" date="2015-01" db="EMBL/GenBank/DDBJ databases">
        <title>Evolutionary Origins and Diversification of the Mycorrhizal Mutualists.</title>
        <authorList>
            <consortium name="DOE Joint Genome Institute"/>
            <consortium name="Mycorrhizal Genomics Consortium"/>
            <person name="Kohler A."/>
            <person name="Kuo A."/>
            <person name="Nagy L.G."/>
            <person name="Floudas D."/>
            <person name="Copeland A."/>
            <person name="Barry K.W."/>
            <person name="Cichocki N."/>
            <person name="Veneault-Fourrey C."/>
            <person name="LaButti K."/>
            <person name="Lindquist E.A."/>
            <person name="Lipzen A."/>
            <person name="Lundell T."/>
            <person name="Morin E."/>
            <person name="Murat C."/>
            <person name="Riley R."/>
            <person name="Ohm R."/>
            <person name="Sun H."/>
            <person name="Tunlid A."/>
            <person name="Henrissat B."/>
            <person name="Grigoriev I.V."/>
            <person name="Hibbett D.S."/>
            <person name="Martin F."/>
        </authorList>
    </citation>
    <scope>NUCLEOTIDE SEQUENCE [LARGE SCALE GENOMIC DNA]</scope>
    <source>
        <strain evidence="3">Ve08.2h10</strain>
    </source>
</reference>
<dbReference type="AlphaFoldDB" id="A0A0D0CGB3"/>
<evidence type="ECO:0000256" key="1">
    <source>
        <dbReference type="SAM" id="MobiDB-lite"/>
    </source>
</evidence>
<gene>
    <name evidence="2" type="ORF">PAXRUDRAFT_19956</name>
</gene>
<feature type="compositionally biased region" description="Pro residues" evidence="1">
    <location>
        <begin position="59"/>
        <end position="78"/>
    </location>
</feature>
<proteinExistence type="predicted"/>
<keyword evidence="3" id="KW-1185">Reference proteome</keyword>
<feature type="compositionally biased region" description="Polar residues" evidence="1">
    <location>
        <begin position="1"/>
        <end position="11"/>
    </location>
</feature>
<feature type="compositionally biased region" description="Basic and acidic residues" evidence="1">
    <location>
        <begin position="26"/>
        <end position="38"/>
    </location>
</feature>
<feature type="region of interest" description="Disordered" evidence="1">
    <location>
        <begin position="1"/>
        <end position="78"/>
    </location>
</feature>
<evidence type="ECO:0000313" key="2">
    <source>
        <dbReference type="EMBL" id="KIK74363.1"/>
    </source>
</evidence>
<protein>
    <submittedName>
        <fullName evidence="2">Uncharacterized protein</fullName>
    </submittedName>
</protein>
<sequence>MNVQAKMTTTKKAMRPKQMMKAQQAAEHRDNIESKDEDPIGDGMAGSTSSANRMMTTPTPAPPSTQPCTPIPVPNPAQ</sequence>
<dbReference type="HOGENOM" id="CLU_2622736_0_0_1"/>
<evidence type="ECO:0000313" key="3">
    <source>
        <dbReference type="Proteomes" id="UP000054538"/>
    </source>
</evidence>
<dbReference type="InParanoid" id="A0A0D0CGB3"/>
<accession>A0A0D0CGB3</accession>
<feature type="compositionally biased region" description="Polar residues" evidence="1">
    <location>
        <begin position="46"/>
        <end position="55"/>
    </location>
</feature>
<dbReference type="EMBL" id="KN828934">
    <property type="protein sequence ID" value="KIK74363.1"/>
    <property type="molecule type" value="Genomic_DNA"/>
</dbReference>
<name>A0A0D0CGB3_9AGAM</name>